<evidence type="ECO:0008006" key="3">
    <source>
        <dbReference type="Google" id="ProtNLM"/>
    </source>
</evidence>
<proteinExistence type="predicted"/>
<keyword evidence="2" id="KW-1185">Reference proteome</keyword>
<dbReference type="EMBL" id="JAUSTY010000007">
    <property type="protein sequence ID" value="MDQ0166139.1"/>
    <property type="molecule type" value="Genomic_DNA"/>
</dbReference>
<reference evidence="1 2" key="1">
    <citation type="submission" date="2023-07" db="EMBL/GenBank/DDBJ databases">
        <title>Genomic Encyclopedia of Type Strains, Phase IV (KMG-IV): sequencing the most valuable type-strain genomes for metagenomic binning, comparative biology and taxonomic classification.</title>
        <authorList>
            <person name="Goeker M."/>
        </authorList>
    </citation>
    <scope>NUCLEOTIDE SEQUENCE [LARGE SCALE GENOMIC DNA]</scope>
    <source>
        <strain evidence="1 2">DSM 12751</strain>
    </source>
</reference>
<organism evidence="1 2">
    <name type="scientific">Caldalkalibacillus horti</name>
    <dbReference type="NCBI Taxonomy" id="77523"/>
    <lineage>
        <taxon>Bacteria</taxon>
        <taxon>Bacillati</taxon>
        <taxon>Bacillota</taxon>
        <taxon>Bacilli</taxon>
        <taxon>Bacillales</taxon>
        <taxon>Bacillaceae</taxon>
        <taxon>Caldalkalibacillus</taxon>
    </lineage>
</organism>
<name>A0ABT9VYU7_9BACI</name>
<dbReference type="Proteomes" id="UP001235840">
    <property type="component" value="Unassembled WGS sequence"/>
</dbReference>
<comment type="caution">
    <text evidence="1">The sequence shown here is derived from an EMBL/GenBank/DDBJ whole genome shotgun (WGS) entry which is preliminary data.</text>
</comment>
<evidence type="ECO:0000313" key="1">
    <source>
        <dbReference type="EMBL" id="MDQ0166139.1"/>
    </source>
</evidence>
<accession>A0ABT9VYU7</accession>
<dbReference type="RefSeq" id="WP_307394120.1">
    <property type="nucleotide sequence ID" value="NZ_BAAADK010000048.1"/>
</dbReference>
<sequence length="355" mass="41081">MRNFNNIEIKELIIHRADNTKGKEQLVLSELGLLEALNKDQAIQILDVVTGHAMNAMKDKKNRQAFFLDKEINEVYNASSSVFNNEVSFIEVSHILTRRLFQFMRGNSNISAADLVFLLFIESGNLCLGMLKLDYKDHYMSEVKVDDNGKRFLTLSHRGVGWPELGTRLQKAMFILPEIQDQEFQLYVLDRQTRRDSDDIAVFFAEQFLNIQLIADEFIHTKGFINFTRDFVDANEIPPVKAQKIKDAARNLVITAKEIDIEEFSNMHFGEGSQEVIEYMDFLSSKGLTRMSFTKDTEYAEVLTKKVRIQGTWFNLDLTDYTAYKDESRFELTWVDESSHIANITLKNARIKKVE</sequence>
<dbReference type="InterPro" id="IPR007358">
    <property type="entry name" value="Nucleoid_associated_NdpA"/>
</dbReference>
<protein>
    <recommendedName>
        <fullName evidence="3">Nucleoid-associated protein</fullName>
    </recommendedName>
</protein>
<gene>
    <name evidence="1" type="ORF">J2S11_002040</name>
</gene>
<dbReference type="Pfam" id="PF04245">
    <property type="entry name" value="NA37"/>
    <property type="match status" value="1"/>
</dbReference>
<evidence type="ECO:0000313" key="2">
    <source>
        <dbReference type="Proteomes" id="UP001235840"/>
    </source>
</evidence>